<feature type="region of interest" description="Disordered" evidence="1">
    <location>
        <begin position="88"/>
        <end position="108"/>
    </location>
</feature>
<reference evidence="3" key="1">
    <citation type="submission" date="2015-07" db="EMBL/GenBank/DDBJ databases">
        <title>Lactobacillus ginsenosidimutans/EMML 3141/ whole genome sequencing.</title>
        <authorList>
            <person name="Kim M.K."/>
            <person name="Im W.-T."/>
            <person name="Srinivasan S."/>
            <person name="Lee J.-J."/>
        </authorList>
    </citation>
    <scope>NUCLEOTIDE SEQUENCE [LARGE SCALE GENOMIC DNA]</scope>
    <source>
        <strain evidence="3">EMML 3041</strain>
    </source>
</reference>
<keyword evidence="3" id="KW-1185">Reference proteome</keyword>
<dbReference type="Gene3D" id="2.30.110.10">
    <property type="entry name" value="Electron Transport, Fmn-binding Protein, Chain A"/>
    <property type="match status" value="1"/>
</dbReference>
<feature type="compositionally biased region" description="Polar residues" evidence="1">
    <location>
        <begin position="97"/>
        <end position="108"/>
    </location>
</feature>
<gene>
    <name evidence="2" type="ORF">ABM34_06125</name>
</gene>
<protein>
    <submittedName>
        <fullName evidence="2">Uncharacterized protein</fullName>
    </submittedName>
</protein>
<organism evidence="2 3">
    <name type="scientific">Companilactobacillus ginsenosidimutans</name>
    <dbReference type="NCBI Taxonomy" id="1007676"/>
    <lineage>
        <taxon>Bacteria</taxon>
        <taxon>Bacillati</taxon>
        <taxon>Bacillota</taxon>
        <taxon>Bacilli</taxon>
        <taxon>Lactobacillales</taxon>
        <taxon>Lactobacillaceae</taxon>
        <taxon>Companilactobacillus</taxon>
    </lineage>
</organism>
<dbReference type="Proteomes" id="UP000036106">
    <property type="component" value="Chromosome"/>
</dbReference>
<dbReference type="SUPFAM" id="SSF50475">
    <property type="entry name" value="FMN-binding split barrel"/>
    <property type="match status" value="1"/>
</dbReference>
<evidence type="ECO:0000313" key="2">
    <source>
        <dbReference type="EMBL" id="AKP68413.1"/>
    </source>
</evidence>
<name>A0A0H4QNS0_9LACO</name>
<dbReference type="EMBL" id="CP012034">
    <property type="protein sequence ID" value="AKP68413.1"/>
    <property type="molecule type" value="Genomic_DNA"/>
</dbReference>
<dbReference type="KEGG" id="lgn:ABM34_06125"/>
<accession>A0A0H4QNS0</accession>
<proteinExistence type="predicted"/>
<sequence>MGKGQVKKIVDNKEKVHALRTIIHNYVLDIPVALHAETMENVPVWKISVTDITAKIHHPTKEWQTALGIKAPLSKGIHYDTNGAILSTDSTNEDNTLDTISSASKSAN</sequence>
<evidence type="ECO:0000256" key="1">
    <source>
        <dbReference type="SAM" id="MobiDB-lite"/>
    </source>
</evidence>
<dbReference type="PATRIC" id="fig|1007676.4.peg.1216"/>
<dbReference type="InterPro" id="IPR012349">
    <property type="entry name" value="Split_barrel_FMN-bd"/>
</dbReference>
<dbReference type="AlphaFoldDB" id="A0A0H4QNS0"/>
<evidence type="ECO:0000313" key="3">
    <source>
        <dbReference type="Proteomes" id="UP000036106"/>
    </source>
</evidence>